<dbReference type="RefSeq" id="WP_369230353.1">
    <property type="nucleotide sequence ID" value="NZ_CP163435.1"/>
</dbReference>
<dbReference type="Pfam" id="PF20979">
    <property type="entry name" value="Arginosuc_syn_C"/>
    <property type="match status" value="1"/>
</dbReference>
<dbReference type="Gene3D" id="3.90.1260.10">
    <property type="entry name" value="Argininosuccinate synthetase, chain A, domain 2"/>
    <property type="match status" value="1"/>
</dbReference>
<dbReference type="NCBIfam" id="NF038212">
    <property type="entry name" value="argG_rel"/>
    <property type="match status" value="1"/>
</dbReference>
<evidence type="ECO:0000256" key="1">
    <source>
        <dbReference type="ARBA" id="ARBA00004967"/>
    </source>
</evidence>
<organism evidence="10">
    <name type="scientific">Streptomyces sp. R21</name>
    <dbReference type="NCBI Taxonomy" id="3238627"/>
    <lineage>
        <taxon>Bacteria</taxon>
        <taxon>Bacillati</taxon>
        <taxon>Actinomycetota</taxon>
        <taxon>Actinomycetes</taxon>
        <taxon>Kitasatosporales</taxon>
        <taxon>Streptomycetaceae</taxon>
        <taxon>Streptomyces</taxon>
    </lineage>
</organism>
<gene>
    <name evidence="10" type="ORF">AB5J56_04765</name>
</gene>
<dbReference type="PANTHER" id="PTHR11587">
    <property type="entry name" value="ARGININOSUCCINATE SYNTHASE"/>
    <property type="match status" value="1"/>
</dbReference>
<protein>
    <recommendedName>
        <fullName evidence="2">argininosuccinate synthase</fullName>
        <ecNumber evidence="2">6.3.4.5</ecNumber>
    </recommendedName>
</protein>
<dbReference type="GO" id="GO:0006526">
    <property type="term" value="P:L-arginine biosynthetic process"/>
    <property type="evidence" value="ECO:0007669"/>
    <property type="project" value="UniProtKB-KW"/>
</dbReference>
<feature type="domain" description="Arginosuccinate synthase-like N-terminal" evidence="8">
    <location>
        <begin position="35"/>
        <end position="147"/>
    </location>
</feature>
<dbReference type="GO" id="GO:0004055">
    <property type="term" value="F:argininosuccinate synthase activity"/>
    <property type="evidence" value="ECO:0007669"/>
    <property type="project" value="UniProtKB-EC"/>
</dbReference>
<dbReference type="PANTHER" id="PTHR11587:SF2">
    <property type="entry name" value="ARGININOSUCCINATE SYNTHASE"/>
    <property type="match status" value="1"/>
</dbReference>
<keyword evidence="3" id="KW-0055">Arginine biosynthesis</keyword>
<dbReference type="GO" id="GO:0005737">
    <property type="term" value="C:cytoplasm"/>
    <property type="evidence" value="ECO:0007669"/>
    <property type="project" value="TreeGrafter"/>
</dbReference>
<evidence type="ECO:0000256" key="2">
    <source>
        <dbReference type="ARBA" id="ARBA00012286"/>
    </source>
</evidence>
<dbReference type="GO" id="GO:0000053">
    <property type="term" value="P:argininosuccinate metabolic process"/>
    <property type="evidence" value="ECO:0007669"/>
    <property type="project" value="TreeGrafter"/>
</dbReference>
<dbReference type="InterPro" id="IPR048268">
    <property type="entry name" value="Arginosuc_syn_C"/>
</dbReference>
<dbReference type="AlphaFoldDB" id="A0AB39P4M5"/>
<evidence type="ECO:0000256" key="4">
    <source>
        <dbReference type="ARBA" id="ARBA00022598"/>
    </source>
</evidence>
<dbReference type="Gene3D" id="3.40.50.620">
    <property type="entry name" value="HUPs"/>
    <property type="match status" value="1"/>
</dbReference>
<evidence type="ECO:0000256" key="5">
    <source>
        <dbReference type="ARBA" id="ARBA00022605"/>
    </source>
</evidence>
<keyword evidence="7" id="KW-0067">ATP-binding</keyword>
<dbReference type="InterPro" id="IPR048267">
    <property type="entry name" value="Arginosuc_syn_N"/>
</dbReference>
<evidence type="ECO:0000259" key="9">
    <source>
        <dbReference type="Pfam" id="PF20979"/>
    </source>
</evidence>
<accession>A0AB39P4M5</accession>
<keyword evidence="5" id="KW-0028">Amino-acid biosynthesis</keyword>
<dbReference type="SUPFAM" id="SSF69864">
    <property type="entry name" value="Argininosuccinate synthetase, C-terminal domain"/>
    <property type="match status" value="1"/>
</dbReference>
<dbReference type="EMBL" id="CP163435">
    <property type="protein sequence ID" value="XDQ24053.1"/>
    <property type="molecule type" value="Genomic_DNA"/>
</dbReference>
<evidence type="ECO:0000313" key="10">
    <source>
        <dbReference type="EMBL" id="XDQ24053.1"/>
    </source>
</evidence>
<evidence type="ECO:0000256" key="3">
    <source>
        <dbReference type="ARBA" id="ARBA00022571"/>
    </source>
</evidence>
<dbReference type="InterPro" id="IPR014729">
    <property type="entry name" value="Rossmann-like_a/b/a_fold"/>
</dbReference>
<sequence>MNSLDSSGDSPTAEHRLIRGFADLAPERFGPRRPVVTLFSGGLDSTYLLHRLTKAGFAEIHAVSVDLGAGEDLAEQRLVADRLSVHLHVIDGRRMFAEEYVRPAIAAQAVYLDTHPISSSLSRPLIAKLAMDIAVQLGAWGVLHTANRSQNTLRRLNGALGLLGYSGHYGSPYDRDPVSRDRKSRELADIGLVHMSGRVASIDANLWCREFESGVLDDPEEHTVPEELYRWSVHHAGVPDATVEVGFAEGVPVTLDGARLPLPELIDILNRRAGAHGIGRYSGLEHLPGGQKVLELREMPAAALLLKSYRHLETATLEAETIREKMHLEQIWVREALEGRWFGELRRASQSFIDTCAAQVTGTVRWRLGHGSAQTRSIAAAAPRYLRNREDWEERSAHSGG</sequence>
<name>A0AB39P4M5_9ACTN</name>
<keyword evidence="4" id="KW-0436">Ligase</keyword>
<evidence type="ECO:0000259" key="8">
    <source>
        <dbReference type="Pfam" id="PF00764"/>
    </source>
</evidence>
<dbReference type="InterPro" id="IPR001518">
    <property type="entry name" value="Arginosuc_synth"/>
</dbReference>
<dbReference type="InterPro" id="IPR024074">
    <property type="entry name" value="AS_cat/multimer_dom_body"/>
</dbReference>
<dbReference type="GO" id="GO:0000050">
    <property type="term" value="P:urea cycle"/>
    <property type="evidence" value="ECO:0007669"/>
    <property type="project" value="TreeGrafter"/>
</dbReference>
<proteinExistence type="predicted"/>
<feature type="domain" description="Arginosuccinate synthase C-terminal" evidence="9">
    <location>
        <begin position="201"/>
        <end position="375"/>
    </location>
</feature>
<dbReference type="GO" id="GO:0005524">
    <property type="term" value="F:ATP binding"/>
    <property type="evidence" value="ECO:0007669"/>
    <property type="project" value="UniProtKB-KW"/>
</dbReference>
<reference evidence="10" key="1">
    <citation type="submission" date="2024-07" db="EMBL/GenBank/DDBJ databases">
        <authorList>
            <person name="Yu S.T."/>
        </authorList>
    </citation>
    <scope>NUCLEOTIDE SEQUENCE</scope>
    <source>
        <strain evidence="10">R21</strain>
    </source>
</reference>
<dbReference type="SUPFAM" id="SSF52402">
    <property type="entry name" value="Adenine nucleotide alpha hydrolases-like"/>
    <property type="match status" value="1"/>
</dbReference>
<dbReference type="Pfam" id="PF00764">
    <property type="entry name" value="Arginosuc_synth"/>
    <property type="match status" value="1"/>
</dbReference>
<keyword evidence="6" id="KW-0547">Nucleotide-binding</keyword>
<comment type="pathway">
    <text evidence="1">Amino-acid biosynthesis; L-arginine biosynthesis; L-arginine from L-ornithine and carbamoyl phosphate: step 2/3.</text>
</comment>
<evidence type="ECO:0000256" key="6">
    <source>
        <dbReference type="ARBA" id="ARBA00022741"/>
    </source>
</evidence>
<dbReference type="EC" id="6.3.4.5" evidence="2"/>
<evidence type="ECO:0000256" key="7">
    <source>
        <dbReference type="ARBA" id="ARBA00022840"/>
    </source>
</evidence>